<accession>A0A4Q9LIZ0</accession>
<evidence type="ECO:0000313" key="2">
    <source>
        <dbReference type="Proteomes" id="UP000293045"/>
    </source>
</evidence>
<proteinExistence type="predicted"/>
<dbReference type="Proteomes" id="UP000293045">
    <property type="component" value="Unassembled WGS sequence"/>
</dbReference>
<reference evidence="1 2" key="1">
    <citation type="submission" date="2017-12" db="EMBL/GenBank/DDBJ databases">
        <authorList>
            <person name="Pombert J.-F."/>
            <person name="Haag K.L."/>
            <person name="Ebert D."/>
        </authorList>
    </citation>
    <scope>NUCLEOTIDE SEQUENCE [LARGE SCALE GENOMIC DNA]</scope>
    <source>
        <strain evidence="1">IL-BN-2</strain>
    </source>
</reference>
<dbReference type="VEuPathDB" id="MicrosporidiaDB:CWI39_0225p0010"/>
<sequence length="77" mass="9309">MKKENKYNLLRKYLTIERQFTHKNIEFEILKGIKTPLFIKENDILCPVNENNTEDLYNERVKLKEKIKKIKNTIKGN</sequence>
<evidence type="ECO:0000313" key="1">
    <source>
        <dbReference type="EMBL" id="TBU08104.1"/>
    </source>
</evidence>
<comment type="caution">
    <text evidence="1">The sequence shown here is derived from an EMBL/GenBank/DDBJ whole genome shotgun (WGS) entry which is preliminary data.</text>
</comment>
<gene>
    <name evidence="1" type="ORF">CWI39_0225p0010</name>
</gene>
<organism evidence="1 2">
    <name type="scientific">Hamiltosporidium magnivora</name>
    <dbReference type="NCBI Taxonomy" id="148818"/>
    <lineage>
        <taxon>Eukaryota</taxon>
        <taxon>Fungi</taxon>
        <taxon>Fungi incertae sedis</taxon>
        <taxon>Microsporidia</taxon>
        <taxon>Dubosqiidae</taxon>
        <taxon>Hamiltosporidium</taxon>
    </lineage>
</organism>
<name>A0A4Q9LIZ0_9MICR</name>
<dbReference type="AlphaFoldDB" id="A0A4Q9LIZ0"/>
<protein>
    <submittedName>
        <fullName evidence="1">Uncharacterized protein</fullName>
    </submittedName>
</protein>
<dbReference type="EMBL" id="PIXR01000225">
    <property type="protein sequence ID" value="TBU08104.1"/>
    <property type="molecule type" value="Genomic_DNA"/>
</dbReference>